<keyword evidence="1" id="KW-1133">Transmembrane helix</keyword>
<feature type="transmembrane region" description="Helical" evidence="1">
    <location>
        <begin position="299"/>
        <end position="319"/>
    </location>
</feature>
<feature type="transmembrane region" description="Helical" evidence="1">
    <location>
        <begin position="70"/>
        <end position="96"/>
    </location>
</feature>
<sequence>MENLLKKVDIRKIAFTLVLFMIISRKYIISFVSPEINMNIVKSLLFYASIGILGLLFITERKKSMSELFLVGACCILYLLNREGAILLIVLLATVVKNLDDKYVIKNYLIISGIFLIIALLVFNLFPWLEFNKEIHYRYIAKTDSLAVRMDYGLGNPNAIFYHMVTIYAAYIFLRFKKYNMIDRVILFASTYFIYETTFSRTGAYTIFAGLIFVEIIRFMDIKNIKPLKILAKISPIIITIISVIIGYFFYDNYMANRLLASRPKYWHVYLAQAGNLLKPFGNAYSATIKSLNPLDSSYIYIVCVLGLVSLILFMYVLYKGIGSFIEKDKKAYLTVVVIFLIYSFAENILLEAAFSFPMVLLMKEFMLMDKNQIDIYKVLRRKS</sequence>
<feature type="transmembrane region" description="Helical" evidence="1">
    <location>
        <begin position="202"/>
        <end position="219"/>
    </location>
</feature>
<evidence type="ECO:0000256" key="1">
    <source>
        <dbReference type="SAM" id="Phobius"/>
    </source>
</evidence>
<keyword evidence="1" id="KW-0472">Membrane</keyword>
<feature type="transmembrane region" description="Helical" evidence="1">
    <location>
        <begin position="331"/>
        <end position="357"/>
    </location>
</feature>
<evidence type="ECO:0000313" key="3">
    <source>
        <dbReference type="Proteomes" id="UP000245695"/>
    </source>
</evidence>
<keyword evidence="1" id="KW-0812">Transmembrane</keyword>
<proteinExistence type="predicted"/>
<dbReference type="AlphaFoldDB" id="A0A2P2BU40"/>
<feature type="transmembrane region" description="Helical" evidence="1">
    <location>
        <begin position="12"/>
        <end position="28"/>
    </location>
</feature>
<dbReference type="Proteomes" id="UP000245695">
    <property type="component" value="Chromosome 1"/>
</dbReference>
<evidence type="ECO:0000313" key="2">
    <source>
        <dbReference type="EMBL" id="CEI73877.1"/>
    </source>
</evidence>
<feature type="transmembrane region" description="Helical" evidence="1">
    <location>
        <begin position="231"/>
        <end position="251"/>
    </location>
</feature>
<organism evidence="2 3">
    <name type="scientific">Romboutsia hominis</name>
    <dbReference type="NCBI Taxonomy" id="1507512"/>
    <lineage>
        <taxon>Bacteria</taxon>
        <taxon>Bacillati</taxon>
        <taxon>Bacillota</taxon>
        <taxon>Clostridia</taxon>
        <taxon>Peptostreptococcales</taxon>
        <taxon>Peptostreptococcaceae</taxon>
        <taxon>Romboutsia</taxon>
    </lineage>
</organism>
<gene>
    <name evidence="2" type="ORF">FRIFI_2351</name>
</gene>
<dbReference type="EMBL" id="LN650648">
    <property type="protein sequence ID" value="CEI73877.1"/>
    <property type="molecule type" value="Genomic_DNA"/>
</dbReference>
<protein>
    <recommendedName>
        <fullName evidence="4">Polysaccharide polymerase</fullName>
    </recommendedName>
</protein>
<reference evidence="2 3" key="1">
    <citation type="submission" date="2014-09" db="EMBL/GenBank/DDBJ databases">
        <authorList>
            <person name="Hornung B.V."/>
        </authorList>
    </citation>
    <scope>NUCLEOTIDE SEQUENCE [LARGE SCALE GENOMIC DNA]</scope>
    <source>
        <strain evidence="2 3">FRIFI</strain>
    </source>
</reference>
<dbReference type="RefSeq" id="WP_176579616.1">
    <property type="nucleotide sequence ID" value="NZ_JAKNTL010000007.1"/>
</dbReference>
<name>A0A2P2BU40_9FIRM</name>
<evidence type="ECO:0008006" key="4">
    <source>
        <dbReference type="Google" id="ProtNLM"/>
    </source>
</evidence>
<dbReference type="KEGG" id="rhom:FRIFI_2351"/>
<accession>A0A2P2BU40</accession>
<feature type="transmembrane region" description="Helical" evidence="1">
    <location>
        <begin position="108"/>
        <end position="129"/>
    </location>
</feature>
<keyword evidence="3" id="KW-1185">Reference proteome</keyword>
<feature type="transmembrane region" description="Helical" evidence="1">
    <location>
        <begin position="40"/>
        <end position="58"/>
    </location>
</feature>
<feature type="transmembrane region" description="Helical" evidence="1">
    <location>
        <begin position="159"/>
        <end position="176"/>
    </location>
</feature>